<dbReference type="GO" id="GO:0000270">
    <property type="term" value="P:peptidoglycan metabolic process"/>
    <property type="evidence" value="ECO:0007669"/>
    <property type="project" value="UniProtKB-UniRule"/>
</dbReference>
<sequence>MNVYSLIVLILMTVLLNGCANNRYDMRHDAAPLRNPTQLEQQDAKVVATKKSVSASRPYSIGGKRYVPMLDETGYQETGIASWYGRKFHGHKTSNGEIYDMFSMTAAHKTLPLPSFVRVTNLDNGKTAIVKVNDRGPFHDNRLIDLSYAAAHKLDYYRSGTARVKVEAVTVAEQHQPYIYIQVVAASKSDKIQLLSEQLKQNYQVATIINHRDGIYRLKIGPMKDAEQATKTLSIIQQDGFEQAFLLYSEVLL</sequence>
<dbReference type="eggNOG" id="COG0797">
    <property type="taxonomic scope" value="Bacteria"/>
</dbReference>
<dbReference type="Proteomes" id="UP000006201">
    <property type="component" value="Unassembled WGS sequence"/>
</dbReference>
<dbReference type="AlphaFoldDB" id="A4CDD8"/>
<dbReference type="PANTHER" id="PTHR34183:SF1">
    <property type="entry name" value="ENDOLYTIC PEPTIDOGLYCAN TRANSGLYCOSYLASE RLPA"/>
    <property type="match status" value="1"/>
</dbReference>
<dbReference type="PANTHER" id="PTHR34183">
    <property type="entry name" value="ENDOLYTIC PEPTIDOGLYCAN TRANSGLYCOSYLASE RLPA"/>
    <property type="match status" value="1"/>
</dbReference>
<comment type="function">
    <text evidence="4">Lytic transglycosylase with a strong preference for naked glycan strands that lack stem peptides.</text>
</comment>
<dbReference type="InterPro" id="IPR036908">
    <property type="entry name" value="RlpA-like_sf"/>
</dbReference>
<dbReference type="GO" id="GO:0008932">
    <property type="term" value="F:lytic endotransglycosylase activity"/>
    <property type="evidence" value="ECO:0007669"/>
    <property type="project" value="UniProtKB-UniRule"/>
</dbReference>
<dbReference type="PROSITE" id="PS51724">
    <property type="entry name" value="SPOR"/>
    <property type="match status" value="1"/>
</dbReference>
<dbReference type="SUPFAM" id="SSF50685">
    <property type="entry name" value="Barwin-like endoglucanases"/>
    <property type="match status" value="1"/>
</dbReference>
<feature type="domain" description="SPOR" evidence="6">
    <location>
        <begin position="173"/>
        <end position="249"/>
    </location>
</feature>
<dbReference type="Pfam" id="PF05036">
    <property type="entry name" value="SPOR"/>
    <property type="match status" value="1"/>
</dbReference>
<dbReference type="GO" id="GO:0042834">
    <property type="term" value="F:peptidoglycan binding"/>
    <property type="evidence" value="ECO:0007669"/>
    <property type="project" value="InterPro"/>
</dbReference>
<dbReference type="EMBL" id="AAOH01000006">
    <property type="protein sequence ID" value="EAR27581.1"/>
    <property type="molecule type" value="Genomic_DNA"/>
</dbReference>
<dbReference type="RefSeq" id="WP_009838843.1">
    <property type="nucleotide sequence ID" value="NZ_AAOH01000006.1"/>
</dbReference>
<dbReference type="HAMAP" id="MF_02071">
    <property type="entry name" value="RlpA"/>
    <property type="match status" value="1"/>
</dbReference>
<dbReference type="NCBIfam" id="TIGR00413">
    <property type="entry name" value="rlpA"/>
    <property type="match status" value="1"/>
</dbReference>
<dbReference type="GO" id="GO:0071555">
    <property type="term" value="P:cell wall organization"/>
    <property type="evidence" value="ECO:0007669"/>
    <property type="project" value="UniProtKB-KW"/>
</dbReference>
<accession>A4CDD8</accession>
<dbReference type="STRING" id="87626.PTD2_16117"/>
<dbReference type="InterPro" id="IPR034718">
    <property type="entry name" value="RlpA"/>
</dbReference>
<dbReference type="EC" id="4.2.2.-" evidence="4"/>
<dbReference type="FunFam" id="2.40.40.10:FF:000003">
    <property type="entry name" value="Endolytic peptidoglycan transglycosylase RlpA"/>
    <property type="match status" value="1"/>
</dbReference>
<dbReference type="InterPro" id="IPR007730">
    <property type="entry name" value="SPOR-like_dom"/>
</dbReference>
<gene>
    <name evidence="4" type="primary">rlpA</name>
    <name evidence="7" type="ORF">PTD2_16117</name>
</gene>
<reference evidence="7 8" key="1">
    <citation type="submission" date="2006-02" db="EMBL/GenBank/DDBJ databases">
        <authorList>
            <person name="Moran M.A."/>
            <person name="Kjelleberg S."/>
            <person name="Egan S."/>
            <person name="Saunders N."/>
            <person name="Thomas T."/>
            <person name="Ferriera S."/>
            <person name="Johnson J."/>
            <person name="Kravitz S."/>
            <person name="Halpern A."/>
            <person name="Remington K."/>
            <person name="Beeson K."/>
            <person name="Tran B."/>
            <person name="Rogers Y.-H."/>
            <person name="Friedman R."/>
            <person name="Venter J.C."/>
        </authorList>
    </citation>
    <scope>NUCLEOTIDE SEQUENCE [LARGE SCALE GENOMIC DNA]</scope>
    <source>
        <strain evidence="7 8">D2</strain>
    </source>
</reference>
<dbReference type="HOGENOM" id="CLU_042923_3_2_6"/>
<comment type="similarity">
    <text evidence="4 5">Belongs to the RlpA family.</text>
</comment>
<proteinExistence type="inferred from homology"/>
<dbReference type="Gene3D" id="3.30.70.1070">
    <property type="entry name" value="Sporulation related repeat"/>
    <property type="match status" value="1"/>
</dbReference>
<evidence type="ECO:0000256" key="2">
    <source>
        <dbReference type="ARBA" id="ARBA00023239"/>
    </source>
</evidence>
<organism evidence="7 8">
    <name type="scientific">Pseudoalteromonas tunicata D2</name>
    <dbReference type="NCBI Taxonomy" id="87626"/>
    <lineage>
        <taxon>Bacteria</taxon>
        <taxon>Pseudomonadati</taxon>
        <taxon>Pseudomonadota</taxon>
        <taxon>Gammaproteobacteria</taxon>
        <taxon>Alteromonadales</taxon>
        <taxon>Pseudoalteromonadaceae</taxon>
        <taxon>Pseudoalteromonas</taxon>
    </lineage>
</organism>
<keyword evidence="3 4" id="KW-0961">Cell wall biogenesis/degradation</keyword>
<evidence type="ECO:0000256" key="4">
    <source>
        <dbReference type="HAMAP-Rule" id="MF_02071"/>
    </source>
</evidence>
<evidence type="ECO:0000259" key="6">
    <source>
        <dbReference type="PROSITE" id="PS51724"/>
    </source>
</evidence>
<keyword evidence="1" id="KW-0732">Signal</keyword>
<dbReference type="InterPro" id="IPR009009">
    <property type="entry name" value="RlpA-like_DPBB"/>
</dbReference>
<dbReference type="InterPro" id="IPR012997">
    <property type="entry name" value="RplA"/>
</dbReference>
<comment type="caution">
    <text evidence="7">The sequence shown here is derived from an EMBL/GenBank/DDBJ whole genome shotgun (WGS) entry which is preliminary data.</text>
</comment>
<dbReference type="InterPro" id="IPR036680">
    <property type="entry name" value="SPOR-like_sf"/>
</dbReference>
<evidence type="ECO:0000313" key="8">
    <source>
        <dbReference type="Proteomes" id="UP000006201"/>
    </source>
</evidence>
<dbReference type="Pfam" id="PF03330">
    <property type="entry name" value="DPBB_1"/>
    <property type="match status" value="1"/>
</dbReference>
<keyword evidence="8" id="KW-1185">Reference proteome</keyword>
<protein>
    <recommendedName>
        <fullName evidence="4">Endolytic peptidoglycan transglycosylase RlpA</fullName>
        <ecNumber evidence="4">4.2.2.-</ecNumber>
    </recommendedName>
</protein>
<dbReference type="CDD" id="cd22268">
    <property type="entry name" value="DPBB_RlpA-like"/>
    <property type="match status" value="1"/>
</dbReference>
<dbReference type="OrthoDB" id="9779128at2"/>
<keyword evidence="7" id="KW-0449">Lipoprotein</keyword>
<evidence type="ECO:0000313" key="7">
    <source>
        <dbReference type="EMBL" id="EAR27581.1"/>
    </source>
</evidence>
<evidence type="ECO:0000256" key="5">
    <source>
        <dbReference type="RuleBase" id="RU003495"/>
    </source>
</evidence>
<evidence type="ECO:0000256" key="1">
    <source>
        <dbReference type="ARBA" id="ARBA00022729"/>
    </source>
</evidence>
<name>A4CDD8_9GAMM</name>
<dbReference type="SUPFAM" id="SSF110997">
    <property type="entry name" value="Sporulation related repeat"/>
    <property type="match status" value="1"/>
</dbReference>
<evidence type="ECO:0000256" key="3">
    <source>
        <dbReference type="ARBA" id="ARBA00023316"/>
    </source>
</evidence>
<keyword evidence="2 4" id="KW-0456">Lyase</keyword>
<dbReference type="Gene3D" id="2.40.40.10">
    <property type="entry name" value="RlpA-like domain"/>
    <property type="match status" value="1"/>
</dbReference>